<comment type="subcellular location">
    <subcellularLocation>
        <location evidence="1">Membrane</location>
    </subcellularLocation>
</comment>
<dbReference type="InterPro" id="IPR029044">
    <property type="entry name" value="Nucleotide-diphossugar_trans"/>
</dbReference>
<feature type="domain" description="Glycosyl transferase 64" evidence="5">
    <location>
        <begin position="45"/>
        <end position="276"/>
    </location>
</feature>
<dbReference type="SUPFAM" id="SSF53448">
    <property type="entry name" value="Nucleotide-diphospho-sugar transferases"/>
    <property type="match status" value="1"/>
</dbReference>
<gene>
    <name evidence="6" type="primary">EPC1</name>
    <name evidence="6" type="ORF">TRFO_42812</name>
</gene>
<evidence type="ECO:0000256" key="4">
    <source>
        <dbReference type="ARBA" id="ARBA00023157"/>
    </source>
</evidence>
<dbReference type="PANTHER" id="PTHR48261:SF2">
    <property type="entry name" value="ACETYLGLUCOSAMINYLTRANSFERASE"/>
    <property type="match status" value="1"/>
</dbReference>
<evidence type="ECO:0000256" key="1">
    <source>
        <dbReference type="ARBA" id="ARBA00004370"/>
    </source>
</evidence>
<dbReference type="InterPro" id="IPR004263">
    <property type="entry name" value="Exostosin"/>
</dbReference>
<evidence type="ECO:0000313" key="7">
    <source>
        <dbReference type="Proteomes" id="UP000179807"/>
    </source>
</evidence>
<dbReference type="GO" id="GO:0016020">
    <property type="term" value="C:membrane"/>
    <property type="evidence" value="ECO:0007669"/>
    <property type="project" value="UniProtKB-SubCell"/>
</dbReference>
<dbReference type="SMR" id="A0A1J4KUH4"/>
<dbReference type="InterPro" id="IPR015338">
    <property type="entry name" value="GT64_dom"/>
</dbReference>
<dbReference type="OrthoDB" id="5954868at2759"/>
<dbReference type="GeneID" id="94849198"/>
<evidence type="ECO:0000256" key="2">
    <source>
        <dbReference type="ARBA" id="ARBA00022679"/>
    </source>
</evidence>
<dbReference type="AlphaFoldDB" id="A0A1J4KUH4"/>
<dbReference type="Gene3D" id="3.90.550.10">
    <property type="entry name" value="Spore Coat Polysaccharide Biosynthesis Protein SpsA, Chain A"/>
    <property type="match status" value="1"/>
</dbReference>
<evidence type="ECO:0000259" key="5">
    <source>
        <dbReference type="Pfam" id="PF09258"/>
    </source>
</evidence>
<evidence type="ECO:0000313" key="6">
    <source>
        <dbReference type="EMBL" id="OHT14929.1"/>
    </source>
</evidence>
<reference evidence="6" key="1">
    <citation type="submission" date="2016-10" db="EMBL/GenBank/DDBJ databases">
        <authorList>
            <person name="Benchimol M."/>
            <person name="Almeida L.G."/>
            <person name="Vasconcelos A.T."/>
            <person name="Perreira-Neves A."/>
            <person name="Rosa I.A."/>
            <person name="Tasca T."/>
            <person name="Bogo M.R."/>
            <person name="de Souza W."/>
        </authorList>
    </citation>
    <scope>NUCLEOTIDE SEQUENCE [LARGE SCALE GENOMIC DNA]</scope>
    <source>
        <strain evidence="6">K</strain>
    </source>
</reference>
<keyword evidence="7" id="KW-1185">Reference proteome</keyword>
<keyword evidence="4" id="KW-1015">Disulfide bond</keyword>
<organism evidence="6 7">
    <name type="scientific">Tritrichomonas foetus</name>
    <dbReference type="NCBI Taxonomy" id="1144522"/>
    <lineage>
        <taxon>Eukaryota</taxon>
        <taxon>Metamonada</taxon>
        <taxon>Parabasalia</taxon>
        <taxon>Tritrichomonadida</taxon>
        <taxon>Tritrichomonadidae</taxon>
        <taxon>Tritrichomonas</taxon>
    </lineage>
</organism>
<name>A0A1J4KUH4_9EUKA</name>
<sequence>MERSKSYVLLFIFLYFFILFLVSGTVIASAPHISTTLNLKINYFFTILINSFEKRLSILLDSLDFWNQQRMMHLYEIVVNYNSDSQTLLTKMPKNLTNVRIFFNNETTMSGRFRAPIFTNAIFNVDDDIRISGDVIEKSFKVWEKNEDCIVGFIPRNYVKKKNGDLKYSYLVKNYFSIILIGASFFHKKYISIYYSPENEINLKIVRTLNNCDDLLMNFVISNFTHHENIWISAKFSHISKSGQSTLKAHDEKRHKCMNQFFWNFGYMPLILSKNKIIL</sequence>
<evidence type="ECO:0000256" key="3">
    <source>
        <dbReference type="ARBA" id="ARBA00023136"/>
    </source>
</evidence>
<keyword evidence="2" id="KW-0808">Transferase</keyword>
<proteinExistence type="predicted"/>
<dbReference type="Proteomes" id="UP000179807">
    <property type="component" value="Unassembled WGS sequence"/>
</dbReference>
<accession>A0A1J4KUH4</accession>
<dbReference type="PANTHER" id="PTHR48261">
    <property type="entry name" value="ACETYLGLUCOSAMINYLTRANSFERASE"/>
    <property type="match status" value="1"/>
</dbReference>
<protein>
    <submittedName>
        <fullName evidence="6">Glycosyltransferase family 64 protein EPC1</fullName>
    </submittedName>
</protein>
<keyword evidence="3" id="KW-0472">Membrane</keyword>
<dbReference type="RefSeq" id="XP_068368065.1">
    <property type="nucleotide sequence ID" value="XM_068514494.1"/>
</dbReference>
<dbReference type="Pfam" id="PF09258">
    <property type="entry name" value="Glyco_transf_64"/>
    <property type="match status" value="1"/>
</dbReference>
<dbReference type="EMBL" id="MLAK01000296">
    <property type="protein sequence ID" value="OHT14929.1"/>
    <property type="molecule type" value="Genomic_DNA"/>
</dbReference>
<dbReference type="VEuPathDB" id="TrichDB:TRFO_42812"/>
<dbReference type="GO" id="GO:0016757">
    <property type="term" value="F:glycosyltransferase activity"/>
    <property type="evidence" value="ECO:0007669"/>
    <property type="project" value="InterPro"/>
</dbReference>
<comment type="caution">
    <text evidence="6">The sequence shown here is derived from an EMBL/GenBank/DDBJ whole genome shotgun (WGS) entry which is preliminary data.</text>
</comment>